<evidence type="ECO:0000313" key="2">
    <source>
        <dbReference type="EMBL" id="KAK1932021.1"/>
    </source>
</evidence>
<organism evidence="2 3">
    <name type="scientific">Phytophthora citrophthora</name>
    <dbReference type="NCBI Taxonomy" id="4793"/>
    <lineage>
        <taxon>Eukaryota</taxon>
        <taxon>Sar</taxon>
        <taxon>Stramenopiles</taxon>
        <taxon>Oomycota</taxon>
        <taxon>Peronosporomycetes</taxon>
        <taxon>Peronosporales</taxon>
        <taxon>Peronosporaceae</taxon>
        <taxon>Phytophthora</taxon>
    </lineage>
</organism>
<sequence length="296" mass="34348">MNDEDTKERELLRRHIILIRANAPLTGDHPCLTRNNLLYLLRLAPLTRTTVGGGVERTATGHYYGLPKQNFGAFENKFVAKFGYSQHTAKTTLAQVVFKSLMKGFPPTDELNPVVKIAIALPPYDPDLIRQLEHGLRMYLDRESVRLGQFSLKFDHVYTDEQCDELYTIFQKFMDRLEEGRKKAMATVVQEDLLRKHDIGVRSDIERANNRREYSRYVHQCRRVEAQEKIRLEKAKVGEDKMKAQLERLHSEHERLQKYMRDQQKAAVKRIALDTPRVNVAKILADALIDASKMQD</sequence>
<dbReference type="EMBL" id="JASMQC010000031">
    <property type="protein sequence ID" value="KAK1932021.1"/>
    <property type="molecule type" value="Genomic_DNA"/>
</dbReference>
<proteinExistence type="predicted"/>
<dbReference type="Proteomes" id="UP001259832">
    <property type="component" value="Unassembled WGS sequence"/>
</dbReference>
<protein>
    <submittedName>
        <fullName evidence="2">Uncharacterized protein</fullName>
    </submittedName>
</protein>
<comment type="caution">
    <text evidence="2">The sequence shown here is derived from an EMBL/GenBank/DDBJ whole genome shotgun (WGS) entry which is preliminary data.</text>
</comment>
<evidence type="ECO:0000313" key="3">
    <source>
        <dbReference type="Proteomes" id="UP001259832"/>
    </source>
</evidence>
<name>A0AAD9G533_9STRA</name>
<feature type="coiled-coil region" evidence="1">
    <location>
        <begin position="239"/>
        <end position="266"/>
    </location>
</feature>
<accession>A0AAD9G533</accession>
<reference evidence="2" key="1">
    <citation type="submission" date="2023-08" db="EMBL/GenBank/DDBJ databases">
        <title>Reference Genome Resource for the Citrus Pathogen Phytophthora citrophthora.</title>
        <authorList>
            <person name="Moller H."/>
            <person name="Coetzee B."/>
            <person name="Rose L.J."/>
            <person name="Van Niekerk J.M."/>
        </authorList>
    </citation>
    <scope>NUCLEOTIDE SEQUENCE</scope>
    <source>
        <strain evidence="2">STE-U-9442</strain>
    </source>
</reference>
<gene>
    <name evidence="2" type="ORF">P3T76_012521</name>
</gene>
<keyword evidence="3" id="KW-1185">Reference proteome</keyword>
<keyword evidence="1" id="KW-0175">Coiled coil</keyword>
<dbReference type="AlphaFoldDB" id="A0AAD9G533"/>
<evidence type="ECO:0000256" key="1">
    <source>
        <dbReference type="SAM" id="Coils"/>
    </source>
</evidence>